<dbReference type="CDD" id="cd08070">
    <property type="entry name" value="MPN_like"/>
    <property type="match status" value="1"/>
</dbReference>
<dbReference type="SMART" id="SM00232">
    <property type="entry name" value="JAB_MPN"/>
    <property type="match status" value="1"/>
</dbReference>
<dbReference type="GO" id="GO:0008235">
    <property type="term" value="F:metalloexopeptidase activity"/>
    <property type="evidence" value="ECO:0007669"/>
    <property type="project" value="TreeGrafter"/>
</dbReference>
<comment type="caution">
    <text evidence="7">The sequence shown here is derived from an EMBL/GenBank/DDBJ whole genome shotgun (WGS) entry which is preliminary data.</text>
</comment>
<dbReference type="SUPFAM" id="SSF102712">
    <property type="entry name" value="JAB1/MPN domain"/>
    <property type="match status" value="1"/>
</dbReference>
<keyword evidence="1" id="KW-0645">Protease</keyword>
<dbReference type="EMBL" id="JAEKNR010000176">
    <property type="protein sequence ID" value="MBJ7599857.1"/>
    <property type="molecule type" value="Genomic_DNA"/>
</dbReference>
<evidence type="ECO:0000313" key="8">
    <source>
        <dbReference type="Proteomes" id="UP000612893"/>
    </source>
</evidence>
<evidence type="ECO:0000256" key="1">
    <source>
        <dbReference type="ARBA" id="ARBA00022670"/>
    </source>
</evidence>
<dbReference type="RefSeq" id="WP_338203486.1">
    <property type="nucleotide sequence ID" value="NZ_JAEKNR010000176.1"/>
</dbReference>
<evidence type="ECO:0000256" key="3">
    <source>
        <dbReference type="ARBA" id="ARBA00022801"/>
    </source>
</evidence>
<dbReference type="Pfam" id="PF14464">
    <property type="entry name" value="Prok-JAB"/>
    <property type="match status" value="1"/>
</dbReference>
<evidence type="ECO:0000313" key="7">
    <source>
        <dbReference type="EMBL" id="MBJ7599857.1"/>
    </source>
</evidence>
<keyword evidence="2" id="KW-0479">Metal-binding</keyword>
<dbReference type="GO" id="GO:0006508">
    <property type="term" value="P:proteolysis"/>
    <property type="evidence" value="ECO:0007669"/>
    <property type="project" value="UniProtKB-KW"/>
</dbReference>
<organism evidence="7 8">
    <name type="scientific">Candidatus Nephthysia bennettiae</name>
    <dbReference type="NCBI Taxonomy" id="3127016"/>
    <lineage>
        <taxon>Bacteria</taxon>
        <taxon>Bacillati</taxon>
        <taxon>Candidatus Dormiibacterota</taxon>
        <taxon>Candidatus Dormibacteria</taxon>
        <taxon>Candidatus Dormibacterales</taxon>
        <taxon>Candidatus Dormibacteraceae</taxon>
        <taxon>Candidatus Nephthysia</taxon>
    </lineage>
</organism>
<name>A0A934NES3_9BACT</name>
<dbReference type="Gene3D" id="3.40.140.10">
    <property type="entry name" value="Cytidine Deaminase, domain 2"/>
    <property type="match status" value="1"/>
</dbReference>
<keyword evidence="3" id="KW-0378">Hydrolase</keyword>
<dbReference type="GO" id="GO:0008270">
    <property type="term" value="F:zinc ion binding"/>
    <property type="evidence" value="ECO:0007669"/>
    <property type="project" value="TreeGrafter"/>
</dbReference>
<dbReference type="PANTHER" id="PTHR34858">
    <property type="entry name" value="CYSO-CYSTEINE PEPTIDASE"/>
    <property type="match status" value="1"/>
</dbReference>
<accession>A0A934NES3</accession>
<gene>
    <name evidence="7" type="ORF">JF922_17490</name>
</gene>
<keyword evidence="4" id="KW-0862">Zinc</keyword>
<dbReference type="AlphaFoldDB" id="A0A934NES3"/>
<dbReference type="InterPro" id="IPR051929">
    <property type="entry name" value="VirAsm_ModProt"/>
</dbReference>
<sequence>MRITKEAYEQVRAHASDGYPYEVCGMLISFRGDAVVTQTRRVRNTIVERARDRYEMDPLDQIRIQRECDETGLEIAGYYHSHPDHPAQASITDSRRSWAGPTYVIVSCVGGEVVDGNAFRAEQDGGPMTAEPLEVVQ</sequence>
<evidence type="ECO:0000256" key="2">
    <source>
        <dbReference type="ARBA" id="ARBA00022723"/>
    </source>
</evidence>
<evidence type="ECO:0000256" key="5">
    <source>
        <dbReference type="ARBA" id="ARBA00023049"/>
    </source>
</evidence>
<protein>
    <submittedName>
        <fullName evidence="7">M67 family metallopeptidase</fullName>
    </submittedName>
</protein>
<proteinExistence type="predicted"/>
<feature type="domain" description="JAB1/MPN/MOV34 metalloenzyme" evidence="6">
    <location>
        <begin position="1"/>
        <end position="124"/>
    </location>
</feature>
<keyword evidence="8" id="KW-1185">Reference proteome</keyword>
<dbReference type="Proteomes" id="UP000612893">
    <property type="component" value="Unassembled WGS sequence"/>
</dbReference>
<keyword evidence="5" id="KW-0482">Metalloprotease</keyword>
<dbReference type="InterPro" id="IPR000555">
    <property type="entry name" value="JAMM/MPN+_dom"/>
</dbReference>
<reference evidence="7" key="1">
    <citation type="submission" date="2020-10" db="EMBL/GenBank/DDBJ databases">
        <title>Ca. Dormibacterota MAGs.</title>
        <authorList>
            <person name="Montgomery K."/>
        </authorList>
    </citation>
    <scope>NUCLEOTIDE SEQUENCE [LARGE SCALE GENOMIC DNA]</scope>
    <source>
        <strain evidence="7">SC8812_S17_10</strain>
    </source>
</reference>
<dbReference type="PANTHER" id="PTHR34858:SF1">
    <property type="entry name" value="CYSO-CYSTEINE PEPTIDASE"/>
    <property type="match status" value="1"/>
</dbReference>
<evidence type="ECO:0000256" key="4">
    <source>
        <dbReference type="ARBA" id="ARBA00022833"/>
    </source>
</evidence>
<dbReference type="InterPro" id="IPR028090">
    <property type="entry name" value="JAB_dom_prok"/>
</dbReference>
<evidence type="ECO:0000259" key="6">
    <source>
        <dbReference type="SMART" id="SM00232"/>
    </source>
</evidence>